<protein>
    <submittedName>
        <fullName evidence="1">Uncharacterized protein</fullName>
    </submittedName>
</protein>
<proteinExistence type="predicted"/>
<dbReference type="STRING" id="745531.A0A0C3SBS7"/>
<gene>
    <name evidence="1" type="ORF">PHLGIDRAFT_29670</name>
</gene>
<reference evidence="1 2" key="1">
    <citation type="journal article" date="2014" name="PLoS Genet.">
        <title>Analysis of the Phlebiopsis gigantea genome, transcriptome and secretome provides insight into its pioneer colonization strategies of wood.</title>
        <authorList>
            <person name="Hori C."/>
            <person name="Ishida T."/>
            <person name="Igarashi K."/>
            <person name="Samejima M."/>
            <person name="Suzuki H."/>
            <person name="Master E."/>
            <person name="Ferreira P."/>
            <person name="Ruiz-Duenas F.J."/>
            <person name="Held B."/>
            <person name="Canessa P."/>
            <person name="Larrondo L.F."/>
            <person name="Schmoll M."/>
            <person name="Druzhinina I.S."/>
            <person name="Kubicek C.P."/>
            <person name="Gaskell J.A."/>
            <person name="Kersten P."/>
            <person name="St John F."/>
            <person name="Glasner J."/>
            <person name="Sabat G."/>
            <person name="Splinter BonDurant S."/>
            <person name="Syed K."/>
            <person name="Yadav J."/>
            <person name="Mgbeahuruike A.C."/>
            <person name="Kovalchuk A."/>
            <person name="Asiegbu F.O."/>
            <person name="Lackner G."/>
            <person name="Hoffmeister D."/>
            <person name="Rencoret J."/>
            <person name="Gutierrez A."/>
            <person name="Sun H."/>
            <person name="Lindquist E."/>
            <person name="Barry K."/>
            <person name="Riley R."/>
            <person name="Grigoriev I.V."/>
            <person name="Henrissat B."/>
            <person name="Kues U."/>
            <person name="Berka R.M."/>
            <person name="Martinez A.T."/>
            <person name="Covert S.F."/>
            <person name="Blanchette R.A."/>
            <person name="Cullen D."/>
        </authorList>
    </citation>
    <scope>NUCLEOTIDE SEQUENCE [LARGE SCALE GENOMIC DNA]</scope>
    <source>
        <strain evidence="1 2">11061_1 CR5-6</strain>
    </source>
</reference>
<sequence>MEQLTTWATTFGRNGTCLAHQREIFANAREHAGVSISLDDEHLEVQEEGLDTSESFFGA</sequence>
<keyword evidence="2" id="KW-1185">Reference proteome</keyword>
<name>A0A0C3SBS7_PHLG1</name>
<dbReference type="Proteomes" id="UP000053257">
    <property type="component" value="Unassembled WGS sequence"/>
</dbReference>
<evidence type="ECO:0000313" key="2">
    <source>
        <dbReference type="Proteomes" id="UP000053257"/>
    </source>
</evidence>
<dbReference type="HOGENOM" id="CLU_2961602_0_0_1"/>
<accession>A0A0C3SBS7</accession>
<organism evidence="1 2">
    <name type="scientific">Phlebiopsis gigantea (strain 11061_1 CR5-6)</name>
    <name type="common">White-rot fungus</name>
    <name type="synonym">Peniophora gigantea</name>
    <dbReference type="NCBI Taxonomy" id="745531"/>
    <lineage>
        <taxon>Eukaryota</taxon>
        <taxon>Fungi</taxon>
        <taxon>Dikarya</taxon>
        <taxon>Basidiomycota</taxon>
        <taxon>Agaricomycotina</taxon>
        <taxon>Agaricomycetes</taxon>
        <taxon>Polyporales</taxon>
        <taxon>Phanerochaetaceae</taxon>
        <taxon>Phlebiopsis</taxon>
    </lineage>
</organism>
<dbReference type="EMBL" id="KN840483">
    <property type="protein sequence ID" value="KIP08235.1"/>
    <property type="molecule type" value="Genomic_DNA"/>
</dbReference>
<evidence type="ECO:0000313" key="1">
    <source>
        <dbReference type="EMBL" id="KIP08235.1"/>
    </source>
</evidence>
<dbReference type="AlphaFoldDB" id="A0A0C3SBS7"/>